<keyword evidence="2" id="KW-1185">Reference proteome</keyword>
<reference evidence="1 2" key="1">
    <citation type="submission" date="2018-08" db="EMBL/GenBank/DDBJ databases">
        <title>Genomic Encyclopedia of Type Strains, Phase III (KMG-III): the genomes of soil and plant-associated and newly described type strains.</title>
        <authorList>
            <person name="Whitman W."/>
        </authorList>
    </citation>
    <scope>NUCLEOTIDE SEQUENCE [LARGE SCALE GENOMIC DNA]</scope>
    <source>
        <strain evidence="1 2">CGMCC 1.10966</strain>
    </source>
</reference>
<organism evidence="1 2">
    <name type="scientific">Paenibacillus taihuensis</name>
    <dbReference type="NCBI Taxonomy" id="1156355"/>
    <lineage>
        <taxon>Bacteria</taxon>
        <taxon>Bacillati</taxon>
        <taxon>Bacillota</taxon>
        <taxon>Bacilli</taxon>
        <taxon>Bacillales</taxon>
        <taxon>Paenibacillaceae</taxon>
        <taxon>Paenibacillus</taxon>
    </lineage>
</organism>
<evidence type="ECO:0000313" key="2">
    <source>
        <dbReference type="Proteomes" id="UP000256304"/>
    </source>
</evidence>
<gene>
    <name evidence="1" type="ORF">A8990_12146</name>
</gene>
<proteinExistence type="predicted"/>
<dbReference type="AlphaFoldDB" id="A0A3D9RKC2"/>
<protein>
    <submittedName>
        <fullName evidence="1">Uncharacterized protein</fullName>
    </submittedName>
</protein>
<dbReference type="Proteomes" id="UP000256304">
    <property type="component" value="Unassembled WGS sequence"/>
</dbReference>
<accession>A0A3D9RKC2</accession>
<evidence type="ECO:0000313" key="1">
    <source>
        <dbReference type="EMBL" id="REE80197.1"/>
    </source>
</evidence>
<dbReference type="EMBL" id="QTTN01000021">
    <property type="protein sequence ID" value="REE80197.1"/>
    <property type="molecule type" value="Genomic_DNA"/>
</dbReference>
<comment type="caution">
    <text evidence="1">The sequence shown here is derived from an EMBL/GenBank/DDBJ whole genome shotgun (WGS) entry which is preliminary data.</text>
</comment>
<name>A0A3D9RKC2_9BACL</name>
<sequence>MWISQLKNGANFVLRDPNEVSQLGGLAKLFRLKC</sequence>